<keyword evidence="1" id="KW-0808">Transferase</keyword>
<protein>
    <submittedName>
        <fullName evidence="1">Glycosyl transferase</fullName>
    </submittedName>
</protein>
<dbReference type="EMBL" id="JBBJCI010000132">
    <property type="protein sequence ID" value="KAK7242911.1"/>
    <property type="molecule type" value="Genomic_DNA"/>
</dbReference>
<keyword evidence="2" id="KW-1185">Reference proteome</keyword>
<name>A0ABR1G386_AURAN</name>
<sequence length="277" mass="30131">MAAAALNAASPGPGALLLQLDVDELWTADAPAPALRLLGDSDLTRAYFHCHFLVGPKLATATPRGYGHSDAYEWLRLWRADPDDVFWASHAPPPRRAADRARLGAASRRAVAFKERFYGAPAPSTAGGGSRQRAPVRFADYLPWVRDEPRFRATVADAVPFAAAAVLGVSTRAVAAAEAPPAPVVNAELPASLAALHRRAAPPFPDDHDHVADALSLAWLCEGSQRSRPRVPQRPDGRLWAGRVVLLVHDLTPEKFAWPRSPYWDLKRSAIEQPTRF</sequence>
<comment type="caution">
    <text evidence="1">The sequence shown here is derived from an EMBL/GenBank/DDBJ whole genome shotgun (WGS) entry which is preliminary data.</text>
</comment>
<organism evidence="1 2">
    <name type="scientific">Aureococcus anophagefferens</name>
    <name type="common">Harmful bloom alga</name>
    <dbReference type="NCBI Taxonomy" id="44056"/>
    <lineage>
        <taxon>Eukaryota</taxon>
        <taxon>Sar</taxon>
        <taxon>Stramenopiles</taxon>
        <taxon>Ochrophyta</taxon>
        <taxon>Pelagophyceae</taxon>
        <taxon>Pelagomonadales</taxon>
        <taxon>Pelagomonadaceae</taxon>
        <taxon>Aureococcus</taxon>
    </lineage>
</organism>
<evidence type="ECO:0000313" key="2">
    <source>
        <dbReference type="Proteomes" id="UP001363151"/>
    </source>
</evidence>
<reference evidence="1 2" key="1">
    <citation type="submission" date="2024-03" db="EMBL/GenBank/DDBJ databases">
        <title>Aureococcus anophagefferens CCMP1851 and Kratosvirus quantuckense: Draft genome of a second virus-susceptible host strain in the model system.</title>
        <authorList>
            <person name="Chase E."/>
            <person name="Truchon A.R."/>
            <person name="Schepens W."/>
            <person name="Wilhelm S.W."/>
        </authorList>
    </citation>
    <scope>NUCLEOTIDE SEQUENCE [LARGE SCALE GENOMIC DNA]</scope>
    <source>
        <strain evidence="1 2">CCMP1851</strain>
    </source>
</reference>
<evidence type="ECO:0000313" key="1">
    <source>
        <dbReference type="EMBL" id="KAK7242911.1"/>
    </source>
</evidence>
<accession>A0ABR1G386</accession>
<gene>
    <name evidence="1" type="ORF">SO694_00127069</name>
</gene>
<dbReference type="Proteomes" id="UP001363151">
    <property type="component" value="Unassembled WGS sequence"/>
</dbReference>
<proteinExistence type="predicted"/>
<dbReference type="GO" id="GO:0016740">
    <property type="term" value="F:transferase activity"/>
    <property type="evidence" value="ECO:0007669"/>
    <property type="project" value="UniProtKB-KW"/>
</dbReference>